<dbReference type="EMBL" id="CBTB010000095">
    <property type="protein sequence ID" value="CDH31982.1"/>
    <property type="molecule type" value="Genomic_DNA"/>
</dbReference>
<dbReference type="Pfam" id="PF12306">
    <property type="entry name" value="PixA"/>
    <property type="match status" value="1"/>
</dbReference>
<accession>A0A077Q744</accession>
<proteinExistence type="predicted"/>
<gene>
    <name evidence="1" type="ORF">XBI1_1840009</name>
</gene>
<dbReference type="AlphaFoldDB" id="A0A077Q744"/>
<evidence type="ECO:0000313" key="2">
    <source>
        <dbReference type="Proteomes" id="UP000028480"/>
    </source>
</evidence>
<organism evidence="1 2">
    <name type="scientific">Xenorhabdus bovienii str. Intermedium</name>
    <dbReference type="NCBI Taxonomy" id="1379677"/>
    <lineage>
        <taxon>Bacteria</taxon>
        <taxon>Pseudomonadati</taxon>
        <taxon>Pseudomonadota</taxon>
        <taxon>Gammaproteobacteria</taxon>
        <taxon>Enterobacterales</taxon>
        <taxon>Morganellaceae</taxon>
        <taxon>Xenorhabdus</taxon>
    </lineage>
</organism>
<evidence type="ECO:0000313" key="1">
    <source>
        <dbReference type="EMBL" id="CDH31982.1"/>
    </source>
</evidence>
<protein>
    <recommendedName>
        <fullName evidence="3">Inclusion body protein</fullName>
    </recommendedName>
</protein>
<dbReference type="InterPro" id="IPR038712">
    <property type="entry name" value="PixA-like_sf"/>
</dbReference>
<dbReference type="Gene3D" id="2.60.40.3910">
    <property type="entry name" value="Inclusion body protein"/>
    <property type="match status" value="1"/>
</dbReference>
<comment type="caution">
    <text evidence="1">The sequence shown here is derived from an EMBL/GenBank/DDBJ whole genome shotgun (WGS) entry which is preliminary data.</text>
</comment>
<dbReference type="InterPro" id="IPR021087">
    <property type="entry name" value="Uncharacterised_PixA/AidA"/>
</dbReference>
<dbReference type="HOGENOM" id="CLU_108026_0_0_6"/>
<reference evidence="1" key="1">
    <citation type="submission" date="2013-07" db="EMBL/GenBank/DDBJ databases">
        <title>Sub-species coevolution in mutualistic symbiosis.</title>
        <authorList>
            <person name="Murfin K."/>
            <person name="Klassen J."/>
            <person name="Lee M."/>
            <person name="Forst S."/>
            <person name="Stock P."/>
            <person name="Goodrich-Blair H."/>
        </authorList>
    </citation>
    <scope>NUCLEOTIDE SEQUENCE [LARGE SCALE GENOMIC DNA]</scope>
    <source>
        <strain evidence="1">Intermedium</strain>
    </source>
</reference>
<sequence>MPIVGPKIIDILIVVKVEDIVNKYGGLFSQHINIPTPINDYNKYFHLFSEKGNVYSNEGTGDLVVRADKGSVLRWREVTLTKDALYSAALVKFESIPLHNKVAEEQLKDYFTALTVGHFDNYVPNVKTGSPLLVEIKEVESYFWETTVHKMPLPGTKRQLNYSLTFGIYKEGNFLGYIVMDPGVILDNSINV</sequence>
<evidence type="ECO:0008006" key="3">
    <source>
        <dbReference type="Google" id="ProtNLM"/>
    </source>
</evidence>
<name>A0A077Q744_XENBV</name>
<dbReference type="Proteomes" id="UP000028480">
    <property type="component" value="Unassembled WGS sequence"/>
</dbReference>